<dbReference type="AlphaFoldDB" id="A0A1M7YDH3"/>
<dbReference type="InterPro" id="IPR051541">
    <property type="entry name" value="PTS_SugarTrans_NitroReg"/>
</dbReference>
<name>A0A1M7YDH3_9FIRM</name>
<dbReference type="InterPro" id="IPR002178">
    <property type="entry name" value="PTS_EIIA_type-2_dom"/>
</dbReference>
<accession>A0A1M7YDH3</accession>
<dbReference type="CDD" id="cd00211">
    <property type="entry name" value="PTS_IIA_fru"/>
    <property type="match status" value="1"/>
</dbReference>
<proteinExistence type="predicted"/>
<reference evidence="2 3" key="1">
    <citation type="submission" date="2016-12" db="EMBL/GenBank/DDBJ databases">
        <authorList>
            <person name="Song W.-J."/>
            <person name="Kurnit D.M."/>
        </authorList>
    </citation>
    <scope>NUCLEOTIDE SEQUENCE [LARGE SCALE GENOMIC DNA]</scope>
    <source>
        <strain evidence="2 3">DSM 12503</strain>
    </source>
</reference>
<dbReference type="PANTHER" id="PTHR47738:SF3">
    <property type="entry name" value="PHOSPHOTRANSFERASE SYSTEM MANNITOL_FRUCTOSE-SPECIFIC IIA DOMAIN CONTAINING PROTEIN"/>
    <property type="match status" value="1"/>
</dbReference>
<dbReference type="RefSeq" id="WP_073589491.1">
    <property type="nucleotide sequence ID" value="NZ_FRFD01000008.1"/>
</dbReference>
<dbReference type="EMBL" id="FRFD01000008">
    <property type="protein sequence ID" value="SHO50626.1"/>
    <property type="molecule type" value="Genomic_DNA"/>
</dbReference>
<dbReference type="SUPFAM" id="SSF55804">
    <property type="entry name" value="Phoshotransferase/anion transport protein"/>
    <property type="match status" value="1"/>
</dbReference>
<evidence type="ECO:0000313" key="3">
    <source>
        <dbReference type="Proteomes" id="UP000184612"/>
    </source>
</evidence>
<dbReference type="OrthoDB" id="370976at2"/>
<sequence>MKLLDENLIILNADVNTAEECIRLIGQLFQEYGYVNEGYSDAVAAREKEYPTGLPGEGIAIAIPHTNNKFVNKPCVGVVIPRQPVSFGVMGTKDDRVACEVVIPMVIKDSKMQITMLQEMMKIIQDGALLKKIREAKSKGEVLEYLHNLEDCITC</sequence>
<dbReference type="PROSITE" id="PS51094">
    <property type="entry name" value="PTS_EIIA_TYPE_2"/>
    <property type="match status" value="1"/>
</dbReference>
<dbReference type="Pfam" id="PF00359">
    <property type="entry name" value="PTS_EIIA_2"/>
    <property type="match status" value="1"/>
</dbReference>
<feature type="domain" description="PTS EIIA type-2" evidence="1">
    <location>
        <begin position="2"/>
        <end position="149"/>
    </location>
</feature>
<dbReference type="Gene3D" id="3.40.930.10">
    <property type="entry name" value="Mannitol-specific EII, Chain A"/>
    <property type="match status" value="1"/>
</dbReference>
<gene>
    <name evidence="2" type="ORF">SAMN02745217_02823</name>
</gene>
<evidence type="ECO:0000259" key="1">
    <source>
        <dbReference type="PROSITE" id="PS51094"/>
    </source>
</evidence>
<organism evidence="2 3">
    <name type="scientific">Anaerocolumna xylanovorans DSM 12503</name>
    <dbReference type="NCBI Taxonomy" id="1121345"/>
    <lineage>
        <taxon>Bacteria</taxon>
        <taxon>Bacillati</taxon>
        <taxon>Bacillota</taxon>
        <taxon>Clostridia</taxon>
        <taxon>Lachnospirales</taxon>
        <taxon>Lachnospiraceae</taxon>
        <taxon>Anaerocolumna</taxon>
    </lineage>
</organism>
<protein>
    <submittedName>
        <fullName evidence="2">PTS system IIA component, Gat family (TC 4.A.5)</fullName>
    </submittedName>
</protein>
<dbReference type="InterPro" id="IPR016152">
    <property type="entry name" value="PTrfase/Anion_transptr"/>
</dbReference>
<dbReference type="PANTHER" id="PTHR47738">
    <property type="entry name" value="PTS SYSTEM FRUCTOSE-LIKE EIIA COMPONENT-RELATED"/>
    <property type="match status" value="1"/>
</dbReference>
<dbReference type="STRING" id="1121345.SAMN02745217_02823"/>
<keyword evidence="3" id="KW-1185">Reference proteome</keyword>
<dbReference type="Proteomes" id="UP000184612">
    <property type="component" value="Unassembled WGS sequence"/>
</dbReference>
<evidence type="ECO:0000313" key="2">
    <source>
        <dbReference type="EMBL" id="SHO50626.1"/>
    </source>
</evidence>